<evidence type="ECO:0000313" key="3">
    <source>
        <dbReference type="Proteomes" id="UP001198983"/>
    </source>
</evidence>
<protein>
    <submittedName>
        <fullName evidence="2">Collagen-like triple helix repeat-containing protein</fullName>
    </submittedName>
</protein>
<sequence>MANITNVCLYCPPGSKGDTGVCVTNNYAYAANTTGASITLSLISPTYNIPLPSKELSSYITANGNNDEFTISNAGTYYIKYQIYTTSSLLLNTRLIINSSGNTASTVSPVVSLSSFSSEVIVDLTENSTVSLQIFGLLGVVVIPSGSCGASLTIIRLA</sequence>
<dbReference type="EMBL" id="CP081135">
    <property type="protein sequence ID" value="UEL47205.1"/>
    <property type="molecule type" value="Genomic_DNA"/>
</dbReference>
<evidence type="ECO:0000259" key="1">
    <source>
        <dbReference type="Pfam" id="PF18573"/>
    </source>
</evidence>
<proteinExistence type="predicted"/>
<dbReference type="Proteomes" id="UP001198983">
    <property type="component" value="Chromosome"/>
</dbReference>
<dbReference type="KEGG" id="tem:JW646_16460"/>
<accession>A0AAX2ZFS2</accession>
<keyword evidence="3" id="KW-1185">Reference proteome</keyword>
<dbReference type="Gene3D" id="2.60.120.40">
    <property type="match status" value="1"/>
</dbReference>
<reference evidence="2 3" key="1">
    <citation type="journal article" date="2023" name="Int. J. Syst. Evol. Microbiol.">
        <title>Terrisporobacter hibernicus sp. nov., isolated from bovine faeces in Northern Ireland.</title>
        <authorList>
            <person name="Mitchell M."/>
            <person name="Nguyen S.V."/>
            <person name="Connor M."/>
            <person name="Fairley D.J."/>
            <person name="Donoghue O."/>
            <person name="Marshall H."/>
            <person name="Koolman L."/>
            <person name="McMullan G."/>
            <person name="Schaffer K.E."/>
            <person name="McGrath J.W."/>
            <person name="Fanning S."/>
        </authorList>
    </citation>
    <scope>NUCLEOTIDE SEQUENCE [LARGE SCALE GENOMIC DNA]</scope>
    <source>
        <strain evidence="2 3">MCA3</strain>
    </source>
</reference>
<organism evidence="2 3">
    <name type="scientific">Terrisporobacter hibernicus</name>
    <dbReference type="NCBI Taxonomy" id="2813371"/>
    <lineage>
        <taxon>Bacteria</taxon>
        <taxon>Bacillati</taxon>
        <taxon>Bacillota</taxon>
        <taxon>Clostridia</taxon>
        <taxon>Peptostreptococcales</taxon>
        <taxon>Peptostreptococcaceae</taxon>
        <taxon>Terrisporobacter</taxon>
    </lineage>
</organism>
<keyword evidence="2" id="KW-0176">Collagen</keyword>
<evidence type="ECO:0000313" key="2">
    <source>
        <dbReference type="EMBL" id="UEL47205.1"/>
    </source>
</evidence>
<dbReference type="Pfam" id="PF18573">
    <property type="entry name" value="BclA_C"/>
    <property type="match status" value="1"/>
</dbReference>
<dbReference type="InterPro" id="IPR008983">
    <property type="entry name" value="Tumour_necrosis_fac-like_dom"/>
</dbReference>
<name>A0AAX2ZFS2_9FIRM</name>
<gene>
    <name evidence="2" type="ORF">JW646_16460</name>
</gene>
<dbReference type="RefSeq" id="WP_228415687.1">
    <property type="nucleotide sequence ID" value="NZ_CP081135.1"/>
</dbReference>
<dbReference type="AlphaFoldDB" id="A0AAX2ZFS2"/>
<feature type="domain" description="BclA C-terminal" evidence="1">
    <location>
        <begin position="28"/>
        <end position="158"/>
    </location>
</feature>
<dbReference type="InterPro" id="IPR041415">
    <property type="entry name" value="BclA_C"/>
</dbReference>